<dbReference type="Pfam" id="PF00583">
    <property type="entry name" value="Acetyltransf_1"/>
    <property type="match status" value="1"/>
</dbReference>
<dbReference type="AlphaFoldDB" id="A0A844F3N9"/>
<dbReference type="RefSeq" id="WP_009249092.1">
    <property type="nucleotide sequence ID" value="NZ_AP024846.1"/>
</dbReference>
<dbReference type="Gene3D" id="3.40.630.30">
    <property type="match status" value="1"/>
</dbReference>
<protein>
    <submittedName>
        <fullName evidence="2">GNAT family N-acetyltransferase</fullName>
    </submittedName>
</protein>
<dbReference type="InterPro" id="IPR016181">
    <property type="entry name" value="Acyl_CoA_acyltransferase"/>
</dbReference>
<dbReference type="CDD" id="cd04301">
    <property type="entry name" value="NAT_SF"/>
    <property type="match status" value="1"/>
</dbReference>
<evidence type="ECO:0000313" key="2">
    <source>
        <dbReference type="EMBL" id="MSS40662.1"/>
    </source>
</evidence>
<organism evidence="2 3">
    <name type="scientific">Clostridium scindens (strain JCM 10418 / VPI 12708)</name>
    <dbReference type="NCBI Taxonomy" id="29347"/>
    <lineage>
        <taxon>Bacteria</taxon>
        <taxon>Bacillati</taxon>
        <taxon>Bacillota</taxon>
        <taxon>Clostridia</taxon>
        <taxon>Lachnospirales</taxon>
        <taxon>Lachnospiraceae</taxon>
    </lineage>
</organism>
<reference evidence="2 3" key="1">
    <citation type="submission" date="2019-08" db="EMBL/GenBank/DDBJ databases">
        <title>In-depth cultivation of the pig gut microbiome towards novel bacterial diversity and tailored functional studies.</title>
        <authorList>
            <person name="Wylensek D."/>
            <person name="Hitch T.C.A."/>
            <person name="Clavel T."/>
        </authorList>
    </citation>
    <scope>NUCLEOTIDE SEQUENCE [LARGE SCALE GENOMIC DNA]</scope>
    <source>
        <strain evidence="2 3">BL-389-WT-3D</strain>
    </source>
</reference>
<gene>
    <name evidence="2" type="ORF">FYJ37_09940</name>
</gene>
<dbReference type="SUPFAM" id="SSF55729">
    <property type="entry name" value="Acyl-CoA N-acyltransferases (Nat)"/>
    <property type="match status" value="1"/>
</dbReference>
<keyword evidence="2" id="KW-0808">Transferase</keyword>
<dbReference type="InterPro" id="IPR000182">
    <property type="entry name" value="GNAT_dom"/>
</dbReference>
<dbReference type="EMBL" id="VUMB01000018">
    <property type="protein sequence ID" value="MSS40662.1"/>
    <property type="molecule type" value="Genomic_DNA"/>
</dbReference>
<proteinExistence type="predicted"/>
<evidence type="ECO:0000313" key="3">
    <source>
        <dbReference type="Proteomes" id="UP000462363"/>
    </source>
</evidence>
<dbReference type="GO" id="GO:0016747">
    <property type="term" value="F:acyltransferase activity, transferring groups other than amino-acyl groups"/>
    <property type="evidence" value="ECO:0007669"/>
    <property type="project" value="InterPro"/>
</dbReference>
<dbReference type="PROSITE" id="PS51186">
    <property type="entry name" value="GNAT"/>
    <property type="match status" value="1"/>
</dbReference>
<name>A0A844F3N9_CLOSV</name>
<feature type="domain" description="N-acetyltransferase" evidence="1">
    <location>
        <begin position="5"/>
        <end position="171"/>
    </location>
</feature>
<sequence length="172" mass="19764">MNQKIEICYAIEDDVPDIMSIMDIACQLARDASWYSADDENYVRKHLHENGFILKAKADGCLAGFLIVRFPKDAGDNLGSYVRLTKEQRQYVAHMESVAVSPDYRGNKLQRCLMAEGEKNLKDTQYKYLMGTAHPENIYSVNNFLQLDYEIVAEDNKYGGRPGYVFFKKIEK</sequence>
<comment type="caution">
    <text evidence="2">The sequence shown here is derived from an EMBL/GenBank/DDBJ whole genome shotgun (WGS) entry which is preliminary data.</text>
</comment>
<evidence type="ECO:0000259" key="1">
    <source>
        <dbReference type="PROSITE" id="PS51186"/>
    </source>
</evidence>
<dbReference type="Proteomes" id="UP000462363">
    <property type="component" value="Unassembled WGS sequence"/>
</dbReference>
<accession>A0A844F3N9</accession>